<organism evidence="1 2">
    <name type="scientific">Eumeta variegata</name>
    <name type="common">Bagworm moth</name>
    <name type="synonym">Eumeta japonica</name>
    <dbReference type="NCBI Taxonomy" id="151549"/>
    <lineage>
        <taxon>Eukaryota</taxon>
        <taxon>Metazoa</taxon>
        <taxon>Ecdysozoa</taxon>
        <taxon>Arthropoda</taxon>
        <taxon>Hexapoda</taxon>
        <taxon>Insecta</taxon>
        <taxon>Pterygota</taxon>
        <taxon>Neoptera</taxon>
        <taxon>Endopterygota</taxon>
        <taxon>Lepidoptera</taxon>
        <taxon>Glossata</taxon>
        <taxon>Ditrysia</taxon>
        <taxon>Tineoidea</taxon>
        <taxon>Psychidae</taxon>
        <taxon>Oiketicinae</taxon>
        <taxon>Eumeta</taxon>
    </lineage>
</organism>
<evidence type="ECO:0000313" key="1">
    <source>
        <dbReference type="EMBL" id="GBP20052.1"/>
    </source>
</evidence>
<sequence>MLTHLEKNRQDTQGSGALHLQGLEGSTMISTCTHAPAQRVYECRWSRFLRRVCLLTPPSSPPRSPPPPWKIQQAFRTRPFKFDKCFLRSHRTSHDAIRKKLR</sequence>
<protein>
    <submittedName>
        <fullName evidence="1">Uncharacterized protein</fullName>
    </submittedName>
</protein>
<gene>
    <name evidence="1" type="ORF">EVAR_13820_1</name>
</gene>
<comment type="caution">
    <text evidence="1">The sequence shown here is derived from an EMBL/GenBank/DDBJ whole genome shotgun (WGS) entry which is preliminary data.</text>
</comment>
<accession>A0A4C1U181</accession>
<name>A0A4C1U181_EUMVA</name>
<dbReference type="EMBL" id="BGZK01000114">
    <property type="protein sequence ID" value="GBP20052.1"/>
    <property type="molecule type" value="Genomic_DNA"/>
</dbReference>
<dbReference type="AlphaFoldDB" id="A0A4C1U181"/>
<reference evidence="1 2" key="1">
    <citation type="journal article" date="2019" name="Commun. Biol.">
        <title>The bagworm genome reveals a unique fibroin gene that provides high tensile strength.</title>
        <authorList>
            <person name="Kono N."/>
            <person name="Nakamura H."/>
            <person name="Ohtoshi R."/>
            <person name="Tomita M."/>
            <person name="Numata K."/>
            <person name="Arakawa K."/>
        </authorList>
    </citation>
    <scope>NUCLEOTIDE SEQUENCE [LARGE SCALE GENOMIC DNA]</scope>
</reference>
<proteinExistence type="predicted"/>
<dbReference type="Proteomes" id="UP000299102">
    <property type="component" value="Unassembled WGS sequence"/>
</dbReference>
<keyword evidence="2" id="KW-1185">Reference proteome</keyword>
<evidence type="ECO:0000313" key="2">
    <source>
        <dbReference type="Proteomes" id="UP000299102"/>
    </source>
</evidence>